<dbReference type="OrthoDB" id="2626955at2"/>
<dbReference type="Proteomes" id="UP000316626">
    <property type="component" value="Unassembled WGS sequence"/>
</dbReference>
<dbReference type="InterPro" id="IPR009711">
    <property type="entry name" value="UPF0473"/>
</dbReference>
<dbReference type="AlphaFoldDB" id="A0A544TVE9"/>
<sequence length="91" mass="10516">MEENKGKIQVGDIFMVLDENEQEQEMEVLGLLTVEEADYVAVSFVEDIQEDSTEDIDIFFLRVEEDEELSMIESEEEFVKVSSAFQVAEEQ</sequence>
<gene>
    <name evidence="1" type="ORF">FG384_00030</name>
</gene>
<dbReference type="RefSeq" id="WP_142640524.1">
    <property type="nucleotide sequence ID" value="NZ_VDGI01000001.1"/>
</dbReference>
<reference evidence="1 2" key="1">
    <citation type="submission" date="2019-06" db="EMBL/GenBank/DDBJ databases">
        <title>Psychrobacillus vulpis sp. nov., a new species isolated from feces of a red fox that inhabits in The Tablas de Daimiel Natural Park, Albacete, Spain.</title>
        <authorList>
            <person name="Rodriguez M."/>
            <person name="Reina J.C."/>
            <person name="Bejar V."/>
            <person name="Llamas I."/>
        </authorList>
    </citation>
    <scope>NUCLEOTIDE SEQUENCE [LARGE SCALE GENOMIC DNA]</scope>
    <source>
        <strain evidence="1 2">Z8</strain>
    </source>
</reference>
<name>A0A544TVE9_9BACI</name>
<proteinExistence type="predicted"/>
<keyword evidence="2" id="KW-1185">Reference proteome</keyword>
<comment type="caution">
    <text evidence="1">The sequence shown here is derived from an EMBL/GenBank/DDBJ whole genome shotgun (WGS) entry which is preliminary data.</text>
</comment>
<accession>A0A544TVE9</accession>
<organism evidence="1 2">
    <name type="scientific">Psychrobacillus vulpis</name>
    <dbReference type="NCBI Taxonomy" id="2325572"/>
    <lineage>
        <taxon>Bacteria</taxon>
        <taxon>Bacillati</taxon>
        <taxon>Bacillota</taxon>
        <taxon>Bacilli</taxon>
        <taxon>Bacillales</taxon>
        <taxon>Bacillaceae</taxon>
        <taxon>Psychrobacillus</taxon>
    </lineage>
</organism>
<dbReference type="Pfam" id="PF06949">
    <property type="entry name" value="DUF1292"/>
    <property type="match status" value="1"/>
</dbReference>
<dbReference type="EMBL" id="VDGI01000001">
    <property type="protein sequence ID" value="TQR21396.1"/>
    <property type="molecule type" value="Genomic_DNA"/>
</dbReference>
<protein>
    <submittedName>
        <fullName evidence="1">DUF1292 domain-containing protein</fullName>
    </submittedName>
</protein>
<evidence type="ECO:0000313" key="2">
    <source>
        <dbReference type="Proteomes" id="UP000316626"/>
    </source>
</evidence>
<evidence type="ECO:0000313" key="1">
    <source>
        <dbReference type="EMBL" id="TQR21396.1"/>
    </source>
</evidence>